<feature type="compositionally biased region" description="Low complexity" evidence="2">
    <location>
        <begin position="1135"/>
        <end position="1147"/>
    </location>
</feature>
<dbReference type="PANTHER" id="PTHR21740:SF0">
    <property type="entry name" value="NCK-ASSOCIATED PROTEIN 5"/>
    <property type="match status" value="1"/>
</dbReference>
<dbReference type="Proteomes" id="UP001066276">
    <property type="component" value="Chromosome 3_1"/>
</dbReference>
<keyword evidence="5" id="KW-1185">Reference proteome</keyword>
<proteinExistence type="predicted"/>
<comment type="caution">
    <text evidence="4">The sequence shown here is derived from an EMBL/GenBank/DDBJ whole genome shotgun (WGS) entry which is preliminary data.</text>
</comment>
<evidence type="ECO:0000256" key="1">
    <source>
        <dbReference type="SAM" id="Coils"/>
    </source>
</evidence>
<feature type="region of interest" description="Disordered" evidence="2">
    <location>
        <begin position="990"/>
        <end position="1028"/>
    </location>
</feature>
<name>A0AAV7UNW1_PLEWA</name>
<dbReference type="InterPro" id="IPR026163">
    <property type="entry name" value="Nckap5l"/>
</dbReference>
<feature type="compositionally biased region" description="Polar residues" evidence="2">
    <location>
        <begin position="805"/>
        <end position="816"/>
    </location>
</feature>
<evidence type="ECO:0000313" key="4">
    <source>
        <dbReference type="EMBL" id="KAJ1190076.1"/>
    </source>
</evidence>
<feature type="region of interest" description="Disordered" evidence="2">
    <location>
        <begin position="1481"/>
        <end position="1524"/>
    </location>
</feature>
<feature type="region of interest" description="Disordered" evidence="2">
    <location>
        <begin position="576"/>
        <end position="595"/>
    </location>
</feature>
<feature type="region of interest" description="Disordered" evidence="2">
    <location>
        <begin position="98"/>
        <end position="130"/>
    </location>
</feature>
<feature type="compositionally biased region" description="Basic and acidic residues" evidence="2">
    <location>
        <begin position="1512"/>
        <end position="1524"/>
    </location>
</feature>
<feature type="compositionally biased region" description="Basic and acidic residues" evidence="2">
    <location>
        <begin position="540"/>
        <end position="549"/>
    </location>
</feature>
<sequence>MKVAAVLRQSAALTHAREKLIHELEEERRLRLECEKRLREVTLESDRSKAQMHDLQQQFARMEETVRNILQNQGPLEQNGREAADILKVYQEKMPEEERKRKAVVADRGFPDNENSRSESGSAEEEKEETRLLLERLKTLEAENSALALENENQREQYERCLDEVANQVVQALLTQKDLREECLKLKTRVVDLEEQNQSLSVLFQQRVRPASDKLLQKLHSRILDLSSVDLLTEVERNRSLRQLRSDFRSHEWQQHVKSGIPTIKCHSQLHTTGPSRLYPRSSCSSSELSLSSACSEYSSGSSCTWNDGKTCSKLQSSVSWDKRLNLPSSVPSNLSNPAAELPPTRIKECHIFEGLKKLQKRKGLLEPHSLMSKWGYKDCMDSNEGIYSPGTKCSSHTDSSACNKLKERSDVCARHTKTFAYDSDSHDDADDESSNLALLHRGPNTDCRIHCKKLSHSISDSLFGWEPNGKHLLERGSFFNSKDRPEKLTSFANDYQEEVNSCTRTRLPLMQLEQSLAKLDFNLQLSDTDDNEVLDELHIESSDEKSPSDEPLSPFTGNHAPNTDIAAGKEISQFASSSAEGNQGHSPSDMNPKTCNFAKQQKVIKKTSSEECITVIFDAEDGEPIEFCSHQTGVVTVTTNEISLSQQQPGPDVQYAEPLPHIVTRLQNDSESISYAVLDTHEGEIENNCHKGTRGRSIAFVSTTVSETVSPVRPLPPSPQQQPLTPAYSISCKTSQSISFVPAGSQYTQNHSKLPSKGICVPPQTLKLTDKAVTNTTSSAMSPVSEKLPSSPPVKLSRFLKAPSSPSNVDSKSELDNSNCLANLSPVFKIPSQTSWTKDQNSNVANALLHAHSVVQPTEFGEPPTSDKHVEVVQQEACVQSPPPPPPCRSVSLLIKSHQVHTSPIPMKTVLNIPCEVGKTAPKLANLKGSPTQVTFSNDKSPKTLPEAVKPESVHVNTKNPAPAKCMFQQHQRSQSVCQTPSKVFVSKTPTRTCHQPIRSNSQDTSYSGLRTSNSNPATSISSEVHSPQIAIPCKKGKASDSGVPQQDKFQCSVPASAHSCSPRTSGSSQSQVNNPQLPSSSSCNSEMNALQNYHCKAMKTRLPLGMKVLVKSPQLIRKSCTVPGKQEKDTINAASKGGATSGKSKSQISTFAAGDACESAEPETVETEVYTAGSINIVDTAQPASSPLLENSGCLAEAGEGIENYIVRRSNSSNTRPYLKPVLGMNGAKARSQSFSVNVAEKSPTSVCEASGKMRTHIITNTADRGNSLSRQNSVVEAAATRVTSECLTPTSKVQETSYSRQGSHVSISSSGSQQGSPSKLPCRTPPKPDLLHSFTKCEGLRSPSRIDAQNISDIGKLCHHDLKPSQVETGKIQKKLNSVSSPPICSSMYKVQNTDKIQSPTTHDAKMMQREVVLAQSAKHNNAEGVAITQPTIEEKVMLGIQENVQKGQVQVKSPLTDHKQKTVPSIASWFGFRRSKLPSLSGKKPDAAKAKVEKKDTKSGMGVGNKQTKVEKKKDKNKSELHCEVENKANKKAEGSDTERVLKMNISKRTSQDMSGPMRCEQSTDTITTTCSAKDIFMKELLNRVDKKAAQQTESGSNNVSYRSVSKGSSQGSSLPGNSISTQGNHKKNSKTKDDMEIQNETMTNTITDIICNDQEDTFADSGCQNHIIGSSCLMRTLDSGIGTFPLPDSGNRAAGRYPLKQDQLQDTAVFSPDPDPLTGLSSKAKTLEREVPLVDRSRESDNSSISHSLSDSVMTAKSVQPFLSRLPKPTSSGMFVPESQLTPIISSCSEHSEKSSEVSMDHPDWNSLKAAQAQDSRLRVGTYTDSSSSDTERELEYQAIDSGPGGGKLLDIIKNNRHADQITNVRTSFIGNPMSIMDLYQQNVYVQYADDDKHMPHYDFLQHKHGATGKDEMSKEISTVSIIS</sequence>
<feature type="compositionally biased region" description="Basic and acidic residues" evidence="2">
    <location>
        <begin position="1487"/>
        <end position="1502"/>
    </location>
</feature>
<feature type="compositionally biased region" description="Polar residues" evidence="2">
    <location>
        <begin position="1291"/>
        <end position="1301"/>
    </location>
</feature>
<feature type="compositionally biased region" description="Low complexity" evidence="2">
    <location>
        <begin position="1302"/>
        <end position="1321"/>
    </location>
</feature>
<feature type="domain" description="Nck-associated protein 5 C-terminal" evidence="3">
    <location>
        <begin position="1433"/>
        <end position="1737"/>
    </location>
</feature>
<accession>A0AAV7UNW1</accession>
<dbReference type="InterPro" id="IPR032769">
    <property type="entry name" value="NCKAP5_C"/>
</dbReference>
<dbReference type="PANTHER" id="PTHR21740">
    <property type="entry name" value="NCK-ASSOCIATED PROTEIN 5"/>
    <property type="match status" value="1"/>
</dbReference>
<organism evidence="4 5">
    <name type="scientific">Pleurodeles waltl</name>
    <name type="common">Iberian ribbed newt</name>
    <dbReference type="NCBI Taxonomy" id="8319"/>
    <lineage>
        <taxon>Eukaryota</taxon>
        <taxon>Metazoa</taxon>
        <taxon>Chordata</taxon>
        <taxon>Craniata</taxon>
        <taxon>Vertebrata</taxon>
        <taxon>Euteleostomi</taxon>
        <taxon>Amphibia</taxon>
        <taxon>Batrachia</taxon>
        <taxon>Caudata</taxon>
        <taxon>Salamandroidea</taxon>
        <taxon>Salamandridae</taxon>
        <taxon>Pleurodelinae</taxon>
        <taxon>Pleurodeles</taxon>
    </lineage>
</organism>
<dbReference type="GO" id="GO:0007019">
    <property type="term" value="P:microtubule depolymerization"/>
    <property type="evidence" value="ECO:0007669"/>
    <property type="project" value="TreeGrafter"/>
</dbReference>
<feature type="region of interest" description="Disordered" evidence="2">
    <location>
        <begin position="1817"/>
        <end position="1838"/>
    </location>
</feature>
<reference evidence="4" key="1">
    <citation type="journal article" date="2022" name="bioRxiv">
        <title>Sequencing and chromosome-scale assembly of the giantPleurodeles waltlgenome.</title>
        <authorList>
            <person name="Brown T."/>
            <person name="Elewa A."/>
            <person name="Iarovenko S."/>
            <person name="Subramanian E."/>
            <person name="Araus A.J."/>
            <person name="Petzold A."/>
            <person name="Susuki M."/>
            <person name="Suzuki K.-i.T."/>
            <person name="Hayashi T."/>
            <person name="Toyoda A."/>
            <person name="Oliveira C."/>
            <person name="Osipova E."/>
            <person name="Leigh N.D."/>
            <person name="Simon A."/>
            <person name="Yun M.H."/>
        </authorList>
    </citation>
    <scope>NUCLEOTIDE SEQUENCE</scope>
    <source>
        <strain evidence="4">20211129_DDA</strain>
        <tissue evidence="4">Liver</tissue>
    </source>
</reference>
<feature type="region of interest" description="Disordered" evidence="2">
    <location>
        <begin position="1291"/>
        <end position="1330"/>
    </location>
</feature>
<dbReference type="GO" id="GO:0001578">
    <property type="term" value="P:microtubule bundle formation"/>
    <property type="evidence" value="ECO:0007669"/>
    <property type="project" value="TreeGrafter"/>
</dbReference>
<keyword evidence="1" id="KW-0175">Coiled coil</keyword>
<gene>
    <name evidence="4" type="ORF">NDU88_006815</name>
</gene>
<feature type="compositionally biased region" description="Polar residues" evidence="2">
    <location>
        <begin position="1594"/>
        <end position="1604"/>
    </location>
</feature>
<dbReference type="GO" id="GO:0035371">
    <property type="term" value="C:microtubule plus-end"/>
    <property type="evidence" value="ECO:0007669"/>
    <property type="project" value="TreeGrafter"/>
</dbReference>
<feature type="region of interest" description="Disordered" evidence="2">
    <location>
        <begin position="1123"/>
        <end position="1147"/>
    </location>
</feature>
<evidence type="ECO:0000259" key="3">
    <source>
        <dbReference type="Pfam" id="PF15246"/>
    </source>
</evidence>
<feature type="compositionally biased region" description="Low complexity" evidence="2">
    <location>
        <begin position="1605"/>
        <end position="1621"/>
    </location>
</feature>
<feature type="coiled-coil region" evidence="1">
    <location>
        <begin position="17"/>
        <end position="72"/>
    </location>
</feature>
<feature type="region of interest" description="Disordered" evidence="2">
    <location>
        <begin position="540"/>
        <end position="564"/>
    </location>
</feature>
<protein>
    <recommendedName>
        <fullName evidence="3">Nck-associated protein 5 C-terminal domain-containing protein</fullName>
    </recommendedName>
</protein>
<evidence type="ECO:0000256" key="2">
    <source>
        <dbReference type="SAM" id="MobiDB-lite"/>
    </source>
</evidence>
<dbReference type="EMBL" id="JANPWB010000005">
    <property type="protein sequence ID" value="KAJ1190076.1"/>
    <property type="molecule type" value="Genomic_DNA"/>
</dbReference>
<feature type="region of interest" description="Disordered" evidence="2">
    <location>
        <begin position="777"/>
        <end position="816"/>
    </location>
</feature>
<dbReference type="Pfam" id="PF15246">
    <property type="entry name" value="NCKAP5"/>
    <property type="match status" value="1"/>
</dbReference>
<feature type="compositionally biased region" description="Polar residues" evidence="2">
    <location>
        <begin position="990"/>
        <end position="1027"/>
    </location>
</feature>
<evidence type="ECO:0000313" key="5">
    <source>
        <dbReference type="Proteomes" id="UP001066276"/>
    </source>
</evidence>
<feature type="region of interest" description="Disordered" evidence="2">
    <location>
        <begin position="1062"/>
        <end position="1085"/>
    </location>
</feature>
<feature type="region of interest" description="Disordered" evidence="2">
    <location>
        <begin position="1592"/>
        <end position="1639"/>
    </location>
</feature>